<name>A0A2P8FAP7_9BACT</name>
<comment type="caution">
    <text evidence="8">The sequence shown here is derived from an EMBL/GenBank/DDBJ whole genome shotgun (WGS) entry which is preliminary data.</text>
</comment>
<sequence length="513" mass="56893">MIRLLYKIGLPAFAAVVTYCPLSAQPRQKTKPNIIVFMVDDMGWQDTSVPFHTEVTPLNKRYRTPNMERMAREGVKFTNAYAAPVCTPTRVSLITGMSPARHRVTNWTQIMRGNNADAADDTFARVDWNINGFSPEPGVPATIHATPLPQLLRDAGYYTIHAGKAHWGAMGTPGANPANVGFMVNIGGHAAGHPQSYLGTENYGNKLGKITYHAVPGLEEYYGSETFLSDAVTKNALKALAQPVREKRPFFLYMAHYALHVPLQADNRYFGRYLAAGLDSTEAKYASLVEGMDASLGDIMEYLDKNGLARNTVIIFMSDNGGLSLTPPRSGQPHTQNLPLKAGKGSLHEGGIREPMLVRWPGVARPGSVSDQYLIIEDFFPTLLEIAKVKPGKLIQQTDGVSFMPYLLQPGRKDDQRSLIWHYPNRWGGTGPGINHASAIRKGDWKLIYSMKDRKVSLYNLRLDIGELTDVSKSNPEITRQLADELTARLKAVNAQMPRYLKGNDQVKWPNEL</sequence>
<evidence type="ECO:0000256" key="3">
    <source>
        <dbReference type="ARBA" id="ARBA00022723"/>
    </source>
</evidence>
<dbReference type="InterPro" id="IPR000917">
    <property type="entry name" value="Sulfatase_N"/>
</dbReference>
<accession>A0A2P8FAP7</accession>
<dbReference type="SUPFAM" id="SSF53649">
    <property type="entry name" value="Alkaline phosphatase-like"/>
    <property type="match status" value="1"/>
</dbReference>
<reference evidence="8 9" key="1">
    <citation type="submission" date="2018-03" db="EMBL/GenBank/DDBJ databases">
        <title>Genomic Encyclopedia of Archaeal and Bacterial Type Strains, Phase II (KMG-II): from individual species to whole genera.</title>
        <authorList>
            <person name="Goeker M."/>
        </authorList>
    </citation>
    <scope>NUCLEOTIDE SEQUENCE [LARGE SCALE GENOMIC DNA]</scope>
    <source>
        <strain evidence="8 9">DSM 29057</strain>
    </source>
</reference>
<dbReference type="OrthoDB" id="9764377at2"/>
<evidence type="ECO:0000256" key="2">
    <source>
        <dbReference type="ARBA" id="ARBA00008779"/>
    </source>
</evidence>
<keyword evidence="5" id="KW-0378">Hydrolase</keyword>
<evidence type="ECO:0000256" key="5">
    <source>
        <dbReference type="ARBA" id="ARBA00022801"/>
    </source>
</evidence>
<dbReference type="InterPro" id="IPR017850">
    <property type="entry name" value="Alkaline_phosphatase_core_sf"/>
</dbReference>
<protein>
    <submittedName>
        <fullName evidence="8">Arylsulfatase A-like enzyme</fullName>
    </submittedName>
</protein>
<dbReference type="CDD" id="cd16144">
    <property type="entry name" value="ARS_like"/>
    <property type="match status" value="1"/>
</dbReference>
<keyword evidence="9" id="KW-1185">Reference proteome</keyword>
<comment type="cofactor">
    <cofactor evidence="1">
        <name>Ca(2+)</name>
        <dbReference type="ChEBI" id="CHEBI:29108"/>
    </cofactor>
</comment>
<organism evidence="8 9">
    <name type="scientific">Dyadobacter jiangsuensis</name>
    <dbReference type="NCBI Taxonomy" id="1591085"/>
    <lineage>
        <taxon>Bacteria</taxon>
        <taxon>Pseudomonadati</taxon>
        <taxon>Bacteroidota</taxon>
        <taxon>Cytophagia</taxon>
        <taxon>Cytophagales</taxon>
        <taxon>Spirosomataceae</taxon>
        <taxon>Dyadobacter</taxon>
    </lineage>
</organism>
<keyword evidence="3" id="KW-0479">Metal-binding</keyword>
<dbReference type="RefSeq" id="WP_106599666.1">
    <property type="nucleotide sequence ID" value="NZ_PYAS01000029.1"/>
</dbReference>
<dbReference type="Gene3D" id="3.30.1120.10">
    <property type="match status" value="1"/>
</dbReference>
<dbReference type="EMBL" id="PYAS01000029">
    <property type="protein sequence ID" value="PSL18800.1"/>
    <property type="molecule type" value="Genomic_DNA"/>
</dbReference>
<comment type="similarity">
    <text evidence="2">Belongs to the sulfatase family.</text>
</comment>
<evidence type="ECO:0000313" key="9">
    <source>
        <dbReference type="Proteomes" id="UP000241964"/>
    </source>
</evidence>
<dbReference type="InterPro" id="IPR024607">
    <property type="entry name" value="Sulfatase_CS"/>
</dbReference>
<feature type="domain" description="Sulfatase N-terminal" evidence="7">
    <location>
        <begin position="32"/>
        <end position="388"/>
    </location>
</feature>
<evidence type="ECO:0000313" key="8">
    <source>
        <dbReference type="EMBL" id="PSL18800.1"/>
    </source>
</evidence>
<dbReference type="AlphaFoldDB" id="A0A2P8FAP7"/>
<dbReference type="Proteomes" id="UP000241964">
    <property type="component" value="Unassembled WGS sequence"/>
</dbReference>
<dbReference type="Gene3D" id="3.40.720.10">
    <property type="entry name" value="Alkaline Phosphatase, subunit A"/>
    <property type="match status" value="1"/>
</dbReference>
<dbReference type="InterPro" id="IPR050738">
    <property type="entry name" value="Sulfatase"/>
</dbReference>
<keyword evidence="4" id="KW-0732">Signal</keyword>
<dbReference type="PANTHER" id="PTHR42693:SF42">
    <property type="entry name" value="ARYLSULFATASE G"/>
    <property type="match status" value="1"/>
</dbReference>
<dbReference type="PROSITE" id="PS00523">
    <property type="entry name" value="SULFATASE_1"/>
    <property type="match status" value="1"/>
</dbReference>
<proteinExistence type="inferred from homology"/>
<dbReference type="Pfam" id="PF00884">
    <property type="entry name" value="Sulfatase"/>
    <property type="match status" value="1"/>
</dbReference>
<gene>
    <name evidence="8" type="ORF">CLV60_12929</name>
</gene>
<dbReference type="GO" id="GO:0004065">
    <property type="term" value="F:arylsulfatase activity"/>
    <property type="evidence" value="ECO:0007669"/>
    <property type="project" value="TreeGrafter"/>
</dbReference>
<evidence type="ECO:0000256" key="1">
    <source>
        <dbReference type="ARBA" id="ARBA00001913"/>
    </source>
</evidence>
<evidence type="ECO:0000256" key="6">
    <source>
        <dbReference type="ARBA" id="ARBA00022837"/>
    </source>
</evidence>
<evidence type="ECO:0000256" key="4">
    <source>
        <dbReference type="ARBA" id="ARBA00022729"/>
    </source>
</evidence>
<dbReference type="GO" id="GO:0046872">
    <property type="term" value="F:metal ion binding"/>
    <property type="evidence" value="ECO:0007669"/>
    <property type="project" value="UniProtKB-KW"/>
</dbReference>
<dbReference type="PANTHER" id="PTHR42693">
    <property type="entry name" value="ARYLSULFATASE FAMILY MEMBER"/>
    <property type="match status" value="1"/>
</dbReference>
<evidence type="ECO:0000259" key="7">
    <source>
        <dbReference type="Pfam" id="PF00884"/>
    </source>
</evidence>
<keyword evidence="6" id="KW-0106">Calcium</keyword>